<dbReference type="InParanoid" id="A0A024G4L1"/>
<evidence type="ECO:0000313" key="5">
    <source>
        <dbReference type="Proteomes" id="UP000053237"/>
    </source>
</evidence>
<dbReference type="SMART" id="SM00028">
    <property type="entry name" value="TPR"/>
    <property type="match status" value="3"/>
</dbReference>
<dbReference type="PROSITE" id="PS50005">
    <property type="entry name" value="TPR"/>
    <property type="match status" value="1"/>
</dbReference>
<dbReference type="GO" id="GO:0070062">
    <property type="term" value="C:extracellular exosome"/>
    <property type="evidence" value="ECO:0007669"/>
    <property type="project" value="TreeGrafter"/>
</dbReference>
<evidence type="ECO:0000313" key="4">
    <source>
        <dbReference type="EMBL" id="CCI41612.1"/>
    </source>
</evidence>
<dbReference type="PANTHER" id="PTHR44314">
    <property type="entry name" value="CILIA- AND FLAGELLA-ASSOCIATED PROTEIN 70"/>
    <property type="match status" value="1"/>
</dbReference>
<dbReference type="Proteomes" id="UP000053237">
    <property type="component" value="Unassembled WGS sequence"/>
</dbReference>
<dbReference type="GO" id="GO:0060271">
    <property type="term" value="P:cilium assembly"/>
    <property type="evidence" value="ECO:0007669"/>
    <property type="project" value="TreeGrafter"/>
</dbReference>
<feature type="repeat" description="TPR" evidence="3">
    <location>
        <begin position="662"/>
        <end position="695"/>
    </location>
</feature>
<dbReference type="GO" id="GO:0003341">
    <property type="term" value="P:cilium movement"/>
    <property type="evidence" value="ECO:0007669"/>
    <property type="project" value="TreeGrafter"/>
</dbReference>
<dbReference type="InterPro" id="IPR019734">
    <property type="entry name" value="TPR_rpt"/>
</dbReference>
<dbReference type="EMBL" id="CAIX01000022">
    <property type="protein sequence ID" value="CCI41612.1"/>
    <property type="molecule type" value="Genomic_DNA"/>
</dbReference>
<dbReference type="GO" id="GO:0031514">
    <property type="term" value="C:motile cilium"/>
    <property type="evidence" value="ECO:0007669"/>
    <property type="project" value="TreeGrafter"/>
</dbReference>
<dbReference type="Gene3D" id="1.25.40.10">
    <property type="entry name" value="Tetratricopeptide repeat domain"/>
    <property type="match status" value="2"/>
</dbReference>
<accession>A0A024G4L1</accession>
<reference evidence="4 5" key="1">
    <citation type="submission" date="2012-05" db="EMBL/GenBank/DDBJ databases">
        <title>Recombination and specialization in a pathogen metapopulation.</title>
        <authorList>
            <person name="Gardiner A."/>
            <person name="Kemen E."/>
            <person name="Schultz-Larsen T."/>
            <person name="MacLean D."/>
            <person name="Van Oosterhout C."/>
            <person name="Jones J.D.G."/>
        </authorList>
    </citation>
    <scope>NUCLEOTIDE SEQUENCE [LARGE SCALE GENOMIC DNA]</scope>
    <source>
        <strain evidence="4 5">Ac Nc2</strain>
    </source>
</reference>
<dbReference type="PANTHER" id="PTHR44314:SF1">
    <property type="entry name" value="CILIA- AND FLAGELLA-ASSOCIATED PROTEIN 70"/>
    <property type="match status" value="1"/>
</dbReference>
<evidence type="ECO:0000256" key="1">
    <source>
        <dbReference type="ARBA" id="ARBA00022737"/>
    </source>
</evidence>
<dbReference type="OrthoDB" id="10262375at2759"/>
<evidence type="ECO:0000256" key="3">
    <source>
        <dbReference type="PROSITE-ProRule" id="PRU00339"/>
    </source>
</evidence>
<sequence>MNHSEESVHEKEKDWGIISIRLGQVYAKSNLASDPESSEGSLGSSLAHGQPLWATIEIKQSGTSSNNAAFWFTKEDENVYTKIMKALSPLGAQKEDIGMYMFDFEYDQLSKKIPINWPGMDHLFGTELVVSMYSGDQRSEDVDQFIGTSSLSLQELVLLQSAPKCAARNHTERRLHFSTQNSLITVMAIIHFSTNVLDYIMGLYILRFHSITVENLPPEFLTTATEAIDTTRSIPEESEMDTSVFTLEINLPSLCDQQEHDPQNSDTICKRLDGGRICYGSKVIEEHTIKDDAIVDVNSSSERRVIVAFDNALTFQIQPREVASFIEYIRISKYAPARLLRRTLEKTNPLLECNNWSLSLNLTELLVPGCKKFTSSTQFRSSHMESKAFFEKRLAAASSQDERKQWQAAVNDYEQMTITAQNIFASMQKMNSSLLVSVEISPSSLVDEAIQVETPAIDLHELLPAKDQYPSIQGQESNAFRQLHAEIRQILLLLMQKYCDFMQNEESDPIPFKKLTRLEKRQSLIYELNTEGIYHAFKEGLKTRILPIIQERLDSISFPESASNTIDHKLQIHGQVFILCMECMNTIMKEVFQKSGQLSVTNISGATVLSIHEIELKVLELELRGDTLACEGVYLDHIHKLESLMDEVDGPNDSDSYSTYLAEAWNAYGCFCLRHDDFSKAVANFEQSLQLNSESPNTLLTYASLLIELREASRAEKVLRLAIQTCGNKRYTMVVIAHALRAYCYRLLRQSNDHSSSHLEMLYAQNLKKKHENNQSVCAASIWLQLAKFLRDLHLSQLSDAVLALMKKSQQNRDILSSEERILYRLLESDVRITNGDLKTGELLLQEALDIDQAYPKTWVYCGRLHMQSNNIERAIESFKSVLPFIKHLDVRDRLTVYLNLGNLLLQCSRMEEAKCVFLMCCSEFSIASCWLGVGIAYYRLEIFQEAKLALAEANRLDSRNPEVWGYLALLYYSNYSKGQRTEEKLQADTNARRCLHQAIRYNLSNALLLRELSSACVATDHLQDAERLLRRSLIFQDSYLTRNILADVLLAQNFAEGALEQYKESLTNDVNSHEREQLLNKCADMLKALGRPDEAEAYMHMHDEIRATEKPAELFSYSSIAENQGEVSNQS</sequence>
<evidence type="ECO:0000256" key="2">
    <source>
        <dbReference type="ARBA" id="ARBA00022803"/>
    </source>
</evidence>
<dbReference type="SUPFAM" id="SSF48452">
    <property type="entry name" value="TPR-like"/>
    <property type="match status" value="2"/>
</dbReference>
<organism evidence="4 5">
    <name type="scientific">Albugo candida</name>
    <dbReference type="NCBI Taxonomy" id="65357"/>
    <lineage>
        <taxon>Eukaryota</taxon>
        <taxon>Sar</taxon>
        <taxon>Stramenopiles</taxon>
        <taxon>Oomycota</taxon>
        <taxon>Peronosporomycetes</taxon>
        <taxon>Albuginales</taxon>
        <taxon>Albuginaceae</taxon>
        <taxon>Albugo</taxon>
    </lineage>
</organism>
<proteinExistence type="predicted"/>
<dbReference type="InterPro" id="IPR011990">
    <property type="entry name" value="TPR-like_helical_dom_sf"/>
</dbReference>
<keyword evidence="5" id="KW-1185">Reference proteome</keyword>
<comment type="caution">
    <text evidence="4">The sequence shown here is derived from an EMBL/GenBank/DDBJ whole genome shotgun (WGS) entry which is preliminary data.</text>
</comment>
<keyword evidence="2 3" id="KW-0802">TPR repeat</keyword>
<gene>
    <name evidence="4" type="ORF">BN9_023960</name>
</gene>
<keyword evidence="1" id="KW-0677">Repeat</keyword>
<name>A0A024G4L1_9STRA</name>
<dbReference type="InterPro" id="IPR052628">
    <property type="entry name" value="CFAP70"/>
</dbReference>
<protein>
    <submittedName>
        <fullName evidence="4">Uncharacterized protein</fullName>
    </submittedName>
</protein>
<dbReference type="AlphaFoldDB" id="A0A024G4L1"/>
<dbReference type="STRING" id="65357.A0A024G4L1"/>